<name>A0A7K0CJQ7_9ACTN</name>
<accession>A0A7K0CJQ7</accession>
<evidence type="ECO:0000256" key="1">
    <source>
        <dbReference type="SAM" id="Phobius"/>
    </source>
</evidence>
<dbReference type="Proteomes" id="UP000466345">
    <property type="component" value="Unassembled WGS sequence"/>
</dbReference>
<keyword evidence="1" id="KW-0812">Transmembrane</keyword>
<protein>
    <submittedName>
        <fullName evidence="2">Uncharacterized protein</fullName>
    </submittedName>
</protein>
<comment type="caution">
    <text evidence="2">The sequence shown here is derived from an EMBL/GenBank/DDBJ whole genome shotgun (WGS) entry which is preliminary data.</text>
</comment>
<evidence type="ECO:0000313" key="3">
    <source>
        <dbReference type="Proteomes" id="UP000466345"/>
    </source>
</evidence>
<organism evidence="2 3">
    <name type="scientific">Streptomyces smaragdinus</name>
    <dbReference type="NCBI Taxonomy" id="2585196"/>
    <lineage>
        <taxon>Bacteria</taxon>
        <taxon>Bacillati</taxon>
        <taxon>Actinomycetota</taxon>
        <taxon>Actinomycetes</taxon>
        <taxon>Kitasatosporales</taxon>
        <taxon>Streptomycetaceae</taxon>
        <taxon>Streptomyces</taxon>
    </lineage>
</organism>
<keyword evidence="1" id="KW-0472">Membrane</keyword>
<feature type="transmembrane region" description="Helical" evidence="1">
    <location>
        <begin position="144"/>
        <end position="164"/>
    </location>
</feature>
<proteinExistence type="predicted"/>
<gene>
    <name evidence="2" type="ORF">SRB5_38260</name>
</gene>
<dbReference type="RefSeq" id="WP_153453614.1">
    <property type="nucleotide sequence ID" value="NZ_WEGJ01000014.1"/>
</dbReference>
<dbReference type="EMBL" id="WEGJ01000014">
    <property type="protein sequence ID" value="MQY13676.1"/>
    <property type="molecule type" value="Genomic_DNA"/>
</dbReference>
<reference evidence="2 3" key="1">
    <citation type="submission" date="2019-10" db="EMBL/GenBank/DDBJ databases">
        <title>Streptomyces smaragdinus sp. nov. and Streptomyces fabii sp. nov., isolated from the gut of fungus growing-termite Macrotermes natalensis.</title>
        <authorList>
            <person name="Schwitalla J."/>
            <person name="Benndorf R."/>
            <person name="Martin K."/>
            <person name="De Beer W."/>
            <person name="Kaster A.-K."/>
            <person name="Vollmers J."/>
            <person name="Poulsen M."/>
            <person name="Beemelmanns C."/>
        </authorList>
    </citation>
    <scope>NUCLEOTIDE SEQUENCE [LARGE SCALE GENOMIC DNA]</scope>
    <source>
        <strain evidence="2 3">RB5</strain>
    </source>
</reference>
<dbReference type="OrthoDB" id="4337469at2"/>
<evidence type="ECO:0000313" key="2">
    <source>
        <dbReference type="EMBL" id="MQY13676.1"/>
    </source>
</evidence>
<feature type="transmembrane region" description="Helical" evidence="1">
    <location>
        <begin position="76"/>
        <end position="95"/>
    </location>
</feature>
<feature type="transmembrane region" description="Helical" evidence="1">
    <location>
        <begin position="115"/>
        <end position="137"/>
    </location>
</feature>
<keyword evidence="3" id="KW-1185">Reference proteome</keyword>
<feature type="transmembrane region" description="Helical" evidence="1">
    <location>
        <begin position="170"/>
        <end position="188"/>
    </location>
</feature>
<keyword evidence="1" id="KW-1133">Transmembrane helix</keyword>
<dbReference type="AlphaFoldDB" id="A0A7K0CJQ7"/>
<feature type="transmembrane region" description="Helical" evidence="1">
    <location>
        <begin position="44"/>
        <end position="64"/>
    </location>
</feature>
<sequence>MRLYLRSRALPAALLVLIALTLLTWRCADWLVDSPRFGTTARVPVVALAPLLAGSAAAASLFTHSAELERTAPRPLAALRGVQLLLVTALYALALGATVTSDAAHFGAQAMVRNVLGTAGLAALSAVAFGARLAWVLPLACTGTAYLAAPRVHGGAVSVWAWPVQPGAEGGAWGAALGLLAAGVAAGVRWGPRAGSGRA</sequence>